<comment type="caution">
    <text evidence="1">The sequence shown here is derived from an EMBL/GenBank/DDBJ whole genome shotgun (WGS) entry which is preliminary data.</text>
</comment>
<gene>
    <name evidence="1" type="ORF">UW35_C0001G0009</name>
</gene>
<reference evidence="1 2" key="1">
    <citation type="journal article" date="2015" name="Nature">
        <title>rRNA introns, odd ribosomes, and small enigmatic genomes across a large radiation of phyla.</title>
        <authorList>
            <person name="Brown C.T."/>
            <person name="Hug L.A."/>
            <person name="Thomas B.C."/>
            <person name="Sharon I."/>
            <person name="Castelle C.J."/>
            <person name="Singh A."/>
            <person name="Wilkins M.J."/>
            <person name="Williams K.H."/>
            <person name="Banfield J.F."/>
        </authorList>
    </citation>
    <scope>NUCLEOTIDE SEQUENCE [LARGE SCALE GENOMIC DNA]</scope>
</reference>
<dbReference type="Gene3D" id="3.40.50.1000">
    <property type="entry name" value="HAD superfamily/HAD-like"/>
    <property type="match status" value="1"/>
</dbReference>
<dbReference type="InterPro" id="IPR023214">
    <property type="entry name" value="HAD_sf"/>
</dbReference>
<protein>
    <submittedName>
        <fullName evidence="1">Uncharacterized protein</fullName>
    </submittedName>
</protein>
<proteinExistence type="predicted"/>
<accession>A0A0G1HJV9</accession>
<sequence length="147" mass="16200">MQGVLDLGGSRNASLIANLEEIKQIHHLKIIITTNTSLSQDNDPHGVSSLADLIVNSTSSTPKPSPEFWNEAFSQARSITTGLQINEVLLIDDRSDIIESARDFGLQTLHYSPGVSDANLKEIFSQAKIENKVISTPEQIDQYFTTF</sequence>
<evidence type="ECO:0000313" key="1">
    <source>
        <dbReference type="EMBL" id="KKT47220.1"/>
    </source>
</evidence>
<dbReference type="Proteomes" id="UP000033861">
    <property type="component" value="Unassembled WGS sequence"/>
</dbReference>
<dbReference type="InterPro" id="IPR036412">
    <property type="entry name" value="HAD-like_sf"/>
</dbReference>
<dbReference type="SUPFAM" id="SSF56784">
    <property type="entry name" value="HAD-like"/>
    <property type="match status" value="1"/>
</dbReference>
<name>A0A0G1HJV9_9BACT</name>
<organism evidence="1 2">
    <name type="scientific">Candidatus Collierbacteria bacterium GW2011_GWF2_44_15</name>
    <dbReference type="NCBI Taxonomy" id="1618404"/>
    <lineage>
        <taxon>Bacteria</taxon>
        <taxon>Candidatus Collieribacteriota</taxon>
    </lineage>
</organism>
<evidence type="ECO:0000313" key="2">
    <source>
        <dbReference type="Proteomes" id="UP000033861"/>
    </source>
</evidence>
<dbReference type="STRING" id="1618404.UW35_C0001G0009"/>
<dbReference type="AlphaFoldDB" id="A0A0G1HJV9"/>
<dbReference type="EMBL" id="LCHZ01000001">
    <property type="protein sequence ID" value="KKT47220.1"/>
    <property type="molecule type" value="Genomic_DNA"/>
</dbReference>